<organism evidence="2 3">
    <name type="scientific">Hymenobacter ginsengisoli</name>
    <dbReference type="NCBI Taxonomy" id="1051626"/>
    <lineage>
        <taxon>Bacteria</taxon>
        <taxon>Pseudomonadati</taxon>
        <taxon>Bacteroidota</taxon>
        <taxon>Cytophagia</taxon>
        <taxon>Cytophagales</taxon>
        <taxon>Hymenobacteraceae</taxon>
        <taxon>Hymenobacter</taxon>
    </lineage>
</organism>
<dbReference type="InterPro" id="IPR048954">
    <property type="entry name" value="PorZ_N"/>
</dbReference>
<dbReference type="InterPro" id="IPR011110">
    <property type="entry name" value="Reg_prop"/>
</dbReference>
<dbReference type="InterPro" id="IPR015943">
    <property type="entry name" value="WD40/YVTN_repeat-like_dom_sf"/>
</dbReference>
<dbReference type="EMBL" id="BAABGQ010000012">
    <property type="protein sequence ID" value="GAA4508042.1"/>
    <property type="molecule type" value="Genomic_DNA"/>
</dbReference>
<gene>
    <name evidence="2" type="ORF">GCM10023172_39540</name>
</gene>
<proteinExistence type="predicted"/>
<dbReference type="Pfam" id="PF21544">
    <property type="entry name" value="PorZ_N_b_propeller"/>
    <property type="match status" value="1"/>
</dbReference>
<evidence type="ECO:0000259" key="1">
    <source>
        <dbReference type="Pfam" id="PF21544"/>
    </source>
</evidence>
<name>A0ABP8QT65_9BACT</name>
<dbReference type="Proteomes" id="UP001501243">
    <property type="component" value="Unassembled WGS sequence"/>
</dbReference>
<protein>
    <submittedName>
        <fullName evidence="2">Two-component regulator propeller domain-containing protein</fullName>
    </submittedName>
</protein>
<dbReference type="SUPFAM" id="SSF50998">
    <property type="entry name" value="Quinoprotein alcohol dehydrogenase-like"/>
    <property type="match status" value="1"/>
</dbReference>
<evidence type="ECO:0000313" key="2">
    <source>
        <dbReference type="EMBL" id="GAA4508042.1"/>
    </source>
</evidence>
<keyword evidence="3" id="KW-1185">Reference proteome</keyword>
<accession>A0ABP8QT65</accession>
<evidence type="ECO:0000313" key="3">
    <source>
        <dbReference type="Proteomes" id="UP001501243"/>
    </source>
</evidence>
<feature type="domain" description="PorZ N-terminal beta-propeller" evidence="1">
    <location>
        <begin position="37"/>
        <end position="197"/>
    </location>
</feature>
<dbReference type="Gene3D" id="2.60.40.4070">
    <property type="match status" value="1"/>
</dbReference>
<sequence length="781" mass="82965">MALLAAGRARGQAAYGDWQLHLPARHPLCLADAGSRLYVADESSFYFYDKSLHTTQMLSRRDGFNDVGVATLAYDSASAKLVVAYSNGNLDVVGASGAVRNVADVVRKAGQTAKGVVRQVQIYNGLAYVSTTLGLVVLDLAKLEVRDTYSAIGAGGAVVSAYAAAVVHDTIYAATSAGILRGRISSAVNLLDYRSWTAEVPNAGLPTQVYTQLVVYRGHVVAGADARGLDYLAGVGAARAWRFASTTYADEMRRLRVSAGQLLVAQTNTPLRRFDAKTGVVVNVIPVSATGNIINDAVAQADGTYYVASYDKGLLRFASANAPPELIRPNAPEQALDYSLLADASTNTVDVFSGGYGGDNAVQQGSRNGFYEYKDRQWTNYTASNYPSPSDFPNLLDMSRGTRTPDGTLYIASYGEGLLEWKGPGQFRRFTQGTPGSPLRSSLATSDPNYPFFVRVTDVAADPNSGRVWVVNRHPEFPGAPGLFRFRPANNTWFSVPAFTGFENLDRVTVDNFGNPWATQSRKGGQGLVAFDTLSQKPFYFNTSTGLPSNLLYDIVCDRNGDIWVGTAAGVAVYNDPSQLLSAAASGTSQGVFRLPLVTRGVGTGFNALYNETVRCIAIDGANRKWLGTPNGLWLFSADCTEALLNFTTANSPLPSNSVVDVAVNDKTGEVFVATDAGLVSYRGSASVTDGTPGCAQVSPNPVRPEFAGTVGISGVANNAQVRITDVAGHLVYSTHAAGGTVTWNLTDTAGRRVRSGIYLVLTADAEGKNTCVSKVAVLSN</sequence>
<dbReference type="SUPFAM" id="SSF63829">
    <property type="entry name" value="Calcium-dependent phosphotriesterase"/>
    <property type="match status" value="1"/>
</dbReference>
<dbReference type="Pfam" id="PF07494">
    <property type="entry name" value="Reg_prop"/>
    <property type="match status" value="1"/>
</dbReference>
<reference evidence="3" key="1">
    <citation type="journal article" date="2019" name="Int. J. Syst. Evol. Microbiol.">
        <title>The Global Catalogue of Microorganisms (GCM) 10K type strain sequencing project: providing services to taxonomists for standard genome sequencing and annotation.</title>
        <authorList>
            <consortium name="The Broad Institute Genomics Platform"/>
            <consortium name="The Broad Institute Genome Sequencing Center for Infectious Disease"/>
            <person name="Wu L."/>
            <person name="Ma J."/>
        </authorList>
    </citation>
    <scope>NUCLEOTIDE SEQUENCE [LARGE SCALE GENOMIC DNA]</scope>
    <source>
        <strain evidence="3">JCM 17841</strain>
    </source>
</reference>
<comment type="caution">
    <text evidence="2">The sequence shown here is derived from an EMBL/GenBank/DDBJ whole genome shotgun (WGS) entry which is preliminary data.</text>
</comment>
<dbReference type="Gene3D" id="2.130.10.10">
    <property type="entry name" value="YVTN repeat-like/Quinoprotein amine dehydrogenase"/>
    <property type="match status" value="2"/>
</dbReference>
<dbReference type="InterPro" id="IPR011047">
    <property type="entry name" value="Quinoprotein_ADH-like_sf"/>
</dbReference>